<dbReference type="PANTHER" id="PTHR35271">
    <property type="entry name" value="ABC TRANSPORTER, SUBSTRATE-BINDING LIPOPROTEIN-RELATED"/>
    <property type="match status" value="1"/>
</dbReference>
<proteinExistence type="predicted"/>
<dbReference type="Gene3D" id="3.40.50.2300">
    <property type="match status" value="2"/>
</dbReference>
<organism evidence="2 3">
    <name type="scientific">Syntrophotalea carbinolica (strain DSM 2380 / NBRC 103641 / GraBd1)</name>
    <name type="common">Pelobacter carbinolicus</name>
    <dbReference type="NCBI Taxonomy" id="338963"/>
    <lineage>
        <taxon>Bacteria</taxon>
        <taxon>Pseudomonadati</taxon>
        <taxon>Thermodesulfobacteriota</taxon>
        <taxon>Desulfuromonadia</taxon>
        <taxon>Desulfuromonadales</taxon>
        <taxon>Syntrophotaleaceae</taxon>
        <taxon>Syntrophotalea</taxon>
    </lineage>
</organism>
<reference evidence="3" key="1">
    <citation type="submission" date="2005-10" db="EMBL/GenBank/DDBJ databases">
        <title>Complete sequence of Pelobacter carbinolicus DSM 2380.</title>
        <authorList>
            <person name="Copeland A."/>
            <person name="Lucas S."/>
            <person name="Lapidus A."/>
            <person name="Barry K."/>
            <person name="Detter J.C."/>
            <person name="Glavina T."/>
            <person name="Hammon N."/>
            <person name="Israni S."/>
            <person name="Pitluck S."/>
            <person name="Chertkov O."/>
            <person name="Schmutz J."/>
            <person name="Larimer F."/>
            <person name="Land M."/>
            <person name="Kyrpides N."/>
            <person name="Ivanova N."/>
            <person name="Richardson P."/>
        </authorList>
    </citation>
    <scope>NUCLEOTIDE SEQUENCE [LARGE SCALE GENOMIC DNA]</scope>
    <source>
        <strain evidence="3">DSM 2380 / NBRC 103641 / GraBd1</strain>
    </source>
</reference>
<accession>Q3A1F1</accession>
<keyword evidence="3" id="KW-1185">Reference proteome</keyword>
<name>Q3A1F1_SYNC1</name>
<dbReference type="Proteomes" id="UP000002534">
    <property type="component" value="Chromosome"/>
</dbReference>
<evidence type="ECO:0000313" key="2">
    <source>
        <dbReference type="EMBL" id="ABA89806.1"/>
    </source>
</evidence>
<sequence length="350" mass="38692">MNVGGLAGRWGKAVTLCALAAAVFCWAVSGAVAWGDEGSAPGESFLGKKILWVDSYDADYAWSQGLERGLRQALVGSGADLRIWRMDTRRNGDEVYARKAGQQALAALQRYTPDVVIASDDNAQKYLVVPYLRGTAVPVVFCGVNRNPAAYGYPCRNVTGMREVDVFDNQMERIFRFAAGKRIGLIAGDTEVERAVAASCKKKYGDRLKIYLVRTFAEFQQAFLRAQQETDILDFRNHVGIENWNDSAAERFLADHTRIPTFSEHPWMKKSVVFCLAKQPEEHGHYAASTALRILAGGRPGDFPVKDNEQARLTVNLKMAKAAGIVLPVSLLQTADIIGREAYRKEPVSR</sequence>
<gene>
    <name evidence="2" type="ordered locus">Pcar_2568</name>
</gene>
<evidence type="ECO:0000313" key="3">
    <source>
        <dbReference type="Proteomes" id="UP000002534"/>
    </source>
</evidence>
<dbReference type="STRING" id="338963.Pcar_2568"/>
<dbReference type="EMBL" id="CP000142">
    <property type="protein sequence ID" value="ABA89806.1"/>
    <property type="molecule type" value="Genomic_DNA"/>
</dbReference>
<dbReference type="PANTHER" id="PTHR35271:SF1">
    <property type="entry name" value="ABC TRANSPORTER, SUBSTRATE-BINDING LIPOPROTEIN"/>
    <property type="match status" value="1"/>
</dbReference>
<feature type="signal peptide" evidence="1">
    <location>
        <begin position="1"/>
        <end position="27"/>
    </location>
</feature>
<protein>
    <submittedName>
        <fullName evidence="2">ABC transporter, periplasmic substrate-binding protein</fullName>
    </submittedName>
</protein>
<reference evidence="2 3" key="2">
    <citation type="journal article" date="2012" name="BMC Genomics">
        <title>The genome of Pelobacter carbinolicus reveals surprising metabolic capabilities and physiological features.</title>
        <authorList>
            <person name="Aklujkar M."/>
            <person name="Haveman S.A."/>
            <person name="Didonato R.Jr."/>
            <person name="Chertkov O."/>
            <person name="Han C.S."/>
            <person name="Land M.L."/>
            <person name="Brown P."/>
            <person name="Lovley D.R."/>
        </authorList>
    </citation>
    <scope>NUCLEOTIDE SEQUENCE [LARGE SCALE GENOMIC DNA]</scope>
    <source>
        <strain evidence="3">DSM 2380 / NBRC 103641 / GraBd1</strain>
    </source>
</reference>
<evidence type="ECO:0000256" key="1">
    <source>
        <dbReference type="SAM" id="SignalP"/>
    </source>
</evidence>
<dbReference type="HOGENOM" id="CLU_057483_1_0_7"/>
<keyword evidence="1" id="KW-0732">Signal</keyword>
<dbReference type="Pfam" id="PF04392">
    <property type="entry name" value="ABC_sub_bind"/>
    <property type="match status" value="1"/>
</dbReference>
<dbReference type="AlphaFoldDB" id="Q3A1F1"/>
<dbReference type="KEGG" id="pca:Pcar_2568"/>
<feature type="chain" id="PRO_5004223672" evidence="1">
    <location>
        <begin position="28"/>
        <end position="350"/>
    </location>
</feature>
<dbReference type="InterPro" id="IPR007487">
    <property type="entry name" value="ABC_transpt-TYRBP-like"/>
</dbReference>
<dbReference type="eggNOG" id="COG2984">
    <property type="taxonomic scope" value="Bacteria"/>
</dbReference>